<accession>A0A9X4XRW6</accession>
<comment type="caution">
    <text evidence="2">The sequence shown here is derived from an EMBL/GenBank/DDBJ whole genome shotgun (WGS) entry which is preliminary data.</text>
</comment>
<feature type="region of interest" description="Disordered" evidence="1">
    <location>
        <begin position="117"/>
        <end position="139"/>
    </location>
</feature>
<reference evidence="2 3" key="1">
    <citation type="submission" date="2019-11" db="EMBL/GenBank/DDBJ databases">
        <title>Whole-genome sequence of Rhodoplanes serenus DSM 18633, type strain.</title>
        <authorList>
            <person name="Kyndt J.A."/>
            <person name="Meyer T.E."/>
        </authorList>
    </citation>
    <scope>NUCLEOTIDE SEQUENCE [LARGE SCALE GENOMIC DNA]</scope>
    <source>
        <strain evidence="2 3">DSM 18633</strain>
    </source>
</reference>
<evidence type="ECO:0000313" key="2">
    <source>
        <dbReference type="EMBL" id="MTW19449.1"/>
    </source>
</evidence>
<evidence type="ECO:0000256" key="1">
    <source>
        <dbReference type="SAM" id="MobiDB-lite"/>
    </source>
</evidence>
<organism evidence="2 3">
    <name type="scientific">Rhodoplanes serenus</name>
    <dbReference type="NCBI Taxonomy" id="200615"/>
    <lineage>
        <taxon>Bacteria</taxon>
        <taxon>Pseudomonadati</taxon>
        <taxon>Pseudomonadota</taxon>
        <taxon>Alphaproteobacteria</taxon>
        <taxon>Hyphomicrobiales</taxon>
        <taxon>Nitrobacteraceae</taxon>
        <taxon>Rhodoplanes</taxon>
    </lineage>
</organism>
<dbReference type="RefSeq" id="WP_155481695.1">
    <property type="nucleotide sequence ID" value="NZ_WNKV01000040.1"/>
</dbReference>
<name>A0A9X4XRW6_9BRAD</name>
<dbReference type="Proteomes" id="UP000438991">
    <property type="component" value="Unassembled WGS sequence"/>
</dbReference>
<dbReference type="AlphaFoldDB" id="A0A9X4XRW6"/>
<dbReference type="EMBL" id="WNKV01000040">
    <property type="protein sequence ID" value="MTW19449.1"/>
    <property type="molecule type" value="Genomic_DNA"/>
</dbReference>
<proteinExistence type="predicted"/>
<evidence type="ECO:0000313" key="3">
    <source>
        <dbReference type="Proteomes" id="UP000438991"/>
    </source>
</evidence>
<protein>
    <submittedName>
        <fullName evidence="2">Uncharacterized protein</fullName>
    </submittedName>
</protein>
<sequence length="397" mass="42331">MAGINPLQLPKWETAPQIDWSPLARIGNAIGEYRRDQRVNTTIEEARAAGKPLDQVGIDVMMAGDRDTGMAIWRAGMAQAERAADNARADRAAASLDAYRRQSLDLQRRAYEEGKLPQGFRRGADGGLEAIPGGPADPEYLRRRGGVTEVPAGFEAAPGGGVRPIPGGPADPAYLGAKSEATTKPRQLSMSDITKLDEEGGKFQNLSGFADTFKPEYAGYGASWIGDAANAAGRYLPQGVVGKTAAEGASWWQNYDRYKNVVRNELFGSALTATEKSAFERADINPGMTPDQITRNLRRQREIATNGLRRKANAMIAAGYDPDVIGKAYGLDLGSIGVKDQGRVRPGVTAPAAPSKVTNSTEANDAIAAAREAIAQGAPRDQVIKRLRDMGVPVGGL</sequence>
<gene>
    <name evidence="2" type="ORF">GJ689_24975</name>
</gene>